<feature type="domain" description="PAP-associated" evidence="8">
    <location>
        <begin position="347"/>
        <end position="405"/>
    </location>
</feature>
<dbReference type="GO" id="GO:0031123">
    <property type="term" value="P:RNA 3'-end processing"/>
    <property type="evidence" value="ECO:0007669"/>
    <property type="project" value="UniProtKB-ARBA"/>
</dbReference>
<dbReference type="PANTHER" id="PTHR23092:SF15">
    <property type="entry name" value="INACTIVE NON-CANONICAL POLY(A) RNA POLYMERASE PROTEIN TRF4-2-RELATED"/>
    <property type="match status" value="1"/>
</dbReference>
<dbReference type="Gene3D" id="3.30.460.10">
    <property type="entry name" value="Beta Polymerase, domain 2"/>
    <property type="match status" value="1"/>
</dbReference>
<evidence type="ECO:0000256" key="5">
    <source>
        <dbReference type="ARBA" id="ARBA00022723"/>
    </source>
</evidence>
<feature type="compositionally biased region" description="Basic and acidic residues" evidence="7">
    <location>
        <begin position="85"/>
        <end position="106"/>
    </location>
</feature>
<evidence type="ECO:0000256" key="3">
    <source>
        <dbReference type="ARBA" id="ARBA00012388"/>
    </source>
</evidence>
<feature type="region of interest" description="Disordered" evidence="7">
    <location>
        <begin position="1300"/>
        <end position="1334"/>
    </location>
</feature>
<feature type="region of interest" description="Disordered" evidence="7">
    <location>
        <begin position="1"/>
        <end position="118"/>
    </location>
</feature>
<dbReference type="GO" id="GO:1990817">
    <property type="term" value="F:poly(A) RNA polymerase activity"/>
    <property type="evidence" value="ECO:0007669"/>
    <property type="project" value="UniProtKB-EC"/>
</dbReference>
<feature type="region of interest" description="Disordered" evidence="7">
    <location>
        <begin position="1363"/>
        <end position="1433"/>
    </location>
</feature>
<evidence type="ECO:0000313" key="11">
    <source>
        <dbReference type="Proteomes" id="UP000298390"/>
    </source>
</evidence>
<accession>A0A4Y9Y125</accession>
<feature type="region of interest" description="Disordered" evidence="7">
    <location>
        <begin position="506"/>
        <end position="565"/>
    </location>
</feature>
<dbReference type="InterPro" id="IPR002058">
    <property type="entry name" value="PAP_assoc"/>
</dbReference>
<dbReference type="SUPFAM" id="SSF81301">
    <property type="entry name" value="Nucleotidyltransferase"/>
    <property type="match status" value="1"/>
</dbReference>
<protein>
    <recommendedName>
        <fullName evidence="3">polynucleotide adenylyltransferase</fullName>
        <ecNumber evidence="3">2.7.7.19</ecNumber>
    </recommendedName>
</protein>
<feature type="compositionally biased region" description="Low complexity" evidence="7">
    <location>
        <begin position="1318"/>
        <end position="1334"/>
    </location>
</feature>
<dbReference type="EC" id="2.7.7.19" evidence="3"/>
<dbReference type="InterPro" id="IPR054708">
    <property type="entry name" value="MTPAP-like_central"/>
</dbReference>
<dbReference type="InterPro" id="IPR045862">
    <property type="entry name" value="Trf4-like"/>
</dbReference>
<dbReference type="Pfam" id="PF03828">
    <property type="entry name" value="PAP_assoc"/>
    <property type="match status" value="1"/>
</dbReference>
<feature type="domain" description="Poly(A) RNA polymerase mitochondrial-like central palm" evidence="9">
    <location>
        <begin position="154"/>
        <end position="289"/>
    </location>
</feature>
<feature type="compositionally biased region" description="Low complexity" evidence="7">
    <location>
        <begin position="808"/>
        <end position="821"/>
    </location>
</feature>
<feature type="compositionally biased region" description="Polar residues" evidence="7">
    <location>
        <begin position="974"/>
        <end position="989"/>
    </location>
</feature>
<evidence type="ECO:0000256" key="6">
    <source>
        <dbReference type="ARBA" id="ARBA00022842"/>
    </source>
</evidence>
<evidence type="ECO:0000256" key="4">
    <source>
        <dbReference type="ARBA" id="ARBA00022679"/>
    </source>
</evidence>
<sequence length="1509" mass="162330">MSKPPSRSTSTAKDSGSNAERRPEDRRARRRKAKEQREAETQAEAGPSNSHTVTEPGAAEKKGRNTFEEADFIALNFDDEAEEREEARPATREWDKGKSRASERDHAGRKRKSGEFGLDDEYASKKQRVAAASRKAPWTADVDWESCVNVAEMLHRDVEAFVRYISPTLEEDEVRSLIVAQISRAIREKFPDAQVLPFGSYETKLYLPTGDIDLVVHSQSMAHSDKENVLHSLANTMRRAGITDRVKIIAKAKVPIVKFVTTHGHFSVDISVNQINGVAAGKMIRHFLQELPALRSLVLVIKSFLAQRSMNEVYTGGLGSYSIVCLAISFLQMHPKIRRGEIDPSKNLGILVMEFFELYGCYFNYKEVGISLRDGGTYYNKRRRGWLDYGQAKLLSIEDPGDPTNDISRGSYNIAKVRATLSGAHGIMTTAAYLQANWISAKRNRRRVPLSDEINGEELSILAKVMGVTQETINHRRLVQDVFDRRVLHRMLGITPRADVVPEVPQAASNGKSNAKHKASVQTAWEEADIAPASDKSAAEDEEEESRYRIDDRREPPRKRRRLGRESAIHTVFTTDDEDAEDVQEYSMHVVEDEDSVSVAKGTRALQQRNAGPSHAEPKHSAAGSNATRPPGSLRDKIASFEKQGAVPVPRGSFGLGALPMDDGSSRRRGEMIGNRVPGLSRPVAPVPTYPSRATSPSSPGRSRAASATFQSSASSRSVSPTTTTADGEAEGFGTLRLEAALEELASPRSPRQSGALQARRRSVSDMVAKFQVPALAVESLPEGQEDVEPSEPPVVVSQEPGDASLKSHTSSPVTPAAPATEEAMSDHDTPLPLGSGEAAPSSSREPIAPSSRPQPEAIHDGTEGEPSSSATLQPAVDKPPPSAAVEVDEHPVGNPADVPEAEPSDPPAASDVSSAAEAHPASSVQDQIVTVATSSLAVATSDEPSVSAPALRRNDVEEGANKEVTTDEAVLPTASSTASSSKLPTPQDSVAFPSAETVPSMVVTPVQTNAVDVEEFANQSLALDSQDAVIVTGPTRVVTPVMTRAVLVPVSPISPSQVDESPDDPARKFVEPSLTPKTTTGSFRAVVHHKVTEGANGNAASQAQRVSDLRVALDSPQSPGFTDLADLLADAALLERQLSGLGSPRKLPAGHATPSTPPSASALRNVSAPRVEVTIPEQPSLADDISTSGDGHGSSEYNSAQEFPSMSGPRPPSPITPPKDRRRSRMVSDTEPQTPGPITPAKERPRSRLLSDTPPPVPPKSPRPRYFSTILSRRPSAKDGLMPMPGAYPRNSVCSEVSEDDSVLATPPSPRFDPVGSDTSSVMSSSRSWKMPSKGLSRATSFADRLWNKRSNRNTVVIASPGKQHLHIRKSQDSGPSLLNAGYPDDDAHLSAKTAVRPRRSEPMPTLPQLNLAADSRTVRQPSAGADERPMSWVSVSSSLASGGLDSALFDAFPSVPDTVPPVPAFSEDLDLSPQSSSSGYRDSLSNRGDHFPARSSSLHPKQRSSFL</sequence>
<dbReference type="GO" id="GO:0010629">
    <property type="term" value="P:negative regulation of gene expression"/>
    <property type="evidence" value="ECO:0007669"/>
    <property type="project" value="UniProtKB-ARBA"/>
</dbReference>
<dbReference type="EMBL" id="SEKV01000604">
    <property type="protein sequence ID" value="TFY55297.1"/>
    <property type="molecule type" value="Genomic_DNA"/>
</dbReference>
<organism evidence="10 11">
    <name type="scientific">Rhodofomes roseus</name>
    <dbReference type="NCBI Taxonomy" id="34475"/>
    <lineage>
        <taxon>Eukaryota</taxon>
        <taxon>Fungi</taxon>
        <taxon>Dikarya</taxon>
        <taxon>Basidiomycota</taxon>
        <taxon>Agaricomycotina</taxon>
        <taxon>Agaricomycetes</taxon>
        <taxon>Polyporales</taxon>
        <taxon>Rhodofomes</taxon>
    </lineage>
</organism>
<feature type="compositionally biased region" description="Polar residues" evidence="7">
    <location>
        <begin position="1186"/>
        <end position="1205"/>
    </location>
</feature>
<feature type="compositionally biased region" description="Polar residues" evidence="7">
    <location>
        <begin position="923"/>
        <end position="945"/>
    </location>
</feature>
<evidence type="ECO:0000256" key="7">
    <source>
        <dbReference type="SAM" id="MobiDB-lite"/>
    </source>
</evidence>
<feature type="region of interest" description="Disordered" evidence="7">
    <location>
        <begin position="1461"/>
        <end position="1509"/>
    </location>
</feature>
<comment type="cofactor">
    <cofactor evidence="1">
        <name>Mn(2+)</name>
        <dbReference type="ChEBI" id="CHEBI:29035"/>
    </cofactor>
</comment>
<feature type="compositionally biased region" description="Low complexity" evidence="7">
    <location>
        <begin position="908"/>
        <end position="919"/>
    </location>
</feature>
<dbReference type="GO" id="GO:0031499">
    <property type="term" value="C:TRAMP complex"/>
    <property type="evidence" value="ECO:0007669"/>
    <property type="project" value="TreeGrafter"/>
</dbReference>
<evidence type="ECO:0000259" key="8">
    <source>
        <dbReference type="Pfam" id="PF03828"/>
    </source>
</evidence>
<feature type="compositionally biased region" description="Low complexity" evidence="7">
    <location>
        <begin position="691"/>
        <end position="726"/>
    </location>
</feature>
<gene>
    <name evidence="10" type="ORF">EVJ58_g8335</name>
</gene>
<dbReference type="GO" id="GO:0043634">
    <property type="term" value="P:polyadenylation-dependent ncRNA catabolic process"/>
    <property type="evidence" value="ECO:0007669"/>
    <property type="project" value="TreeGrafter"/>
</dbReference>
<dbReference type="CDD" id="cd05402">
    <property type="entry name" value="NT_PAP_TUTase"/>
    <property type="match status" value="1"/>
</dbReference>
<feature type="compositionally biased region" description="Polar residues" evidence="7">
    <location>
        <begin position="1"/>
        <end position="18"/>
    </location>
</feature>
<dbReference type="Gene3D" id="1.10.1410.10">
    <property type="match status" value="1"/>
</dbReference>
<dbReference type="InterPro" id="IPR043519">
    <property type="entry name" value="NT_sf"/>
</dbReference>
<feature type="region of interest" description="Disordered" evidence="7">
    <location>
        <begin position="606"/>
        <end position="764"/>
    </location>
</feature>
<dbReference type="SUPFAM" id="SSF81631">
    <property type="entry name" value="PAP/OAS1 substrate-binding domain"/>
    <property type="match status" value="1"/>
</dbReference>
<name>A0A4Y9Y125_9APHY</name>
<dbReference type="STRING" id="34475.A0A4Y9Y125"/>
<keyword evidence="5" id="KW-0479">Metal-binding</keyword>
<evidence type="ECO:0000256" key="1">
    <source>
        <dbReference type="ARBA" id="ARBA00001936"/>
    </source>
</evidence>
<comment type="similarity">
    <text evidence="2">Belongs to the DNA polymerase type-B-like family.</text>
</comment>
<feature type="compositionally biased region" description="Basic and acidic residues" evidence="7">
    <location>
        <begin position="546"/>
        <end position="555"/>
    </location>
</feature>
<dbReference type="GO" id="GO:0003729">
    <property type="term" value="F:mRNA binding"/>
    <property type="evidence" value="ECO:0007669"/>
    <property type="project" value="TreeGrafter"/>
</dbReference>
<feature type="compositionally biased region" description="Basic and acidic residues" evidence="7">
    <location>
        <begin position="953"/>
        <end position="966"/>
    </location>
</feature>
<dbReference type="GO" id="GO:0046872">
    <property type="term" value="F:metal ion binding"/>
    <property type="evidence" value="ECO:0007669"/>
    <property type="project" value="UniProtKB-KW"/>
</dbReference>
<feature type="region of interest" description="Disordered" evidence="7">
    <location>
        <begin position="780"/>
        <end position="993"/>
    </location>
</feature>
<feature type="compositionally biased region" description="Basic and acidic residues" evidence="7">
    <location>
        <begin position="58"/>
        <end position="67"/>
    </location>
</feature>
<evidence type="ECO:0000256" key="2">
    <source>
        <dbReference type="ARBA" id="ARBA00008593"/>
    </source>
</evidence>
<keyword evidence="6" id="KW-0460">Magnesium</keyword>
<feature type="region of interest" description="Disordered" evidence="7">
    <location>
        <begin position="1143"/>
        <end position="1269"/>
    </location>
</feature>
<dbReference type="Proteomes" id="UP000298390">
    <property type="component" value="Unassembled WGS sequence"/>
</dbReference>
<evidence type="ECO:0000313" key="10">
    <source>
        <dbReference type="EMBL" id="TFY55297.1"/>
    </source>
</evidence>
<dbReference type="Pfam" id="PF22600">
    <property type="entry name" value="MTPAP-like_central"/>
    <property type="match status" value="1"/>
</dbReference>
<dbReference type="FunFam" id="1.10.1410.10:FF:000003">
    <property type="entry name" value="non-canonical poly(A) RNA polymerase PAPD7"/>
    <property type="match status" value="1"/>
</dbReference>
<reference evidence="10 11" key="1">
    <citation type="submission" date="2019-01" db="EMBL/GenBank/DDBJ databases">
        <title>Genome sequencing of the rare red list fungi Fomitopsis rosea.</title>
        <authorList>
            <person name="Buettner E."/>
            <person name="Kellner H."/>
        </authorList>
    </citation>
    <scope>NUCLEOTIDE SEQUENCE [LARGE SCALE GENOMIC DNA]</scope>
    <source>
        <strain evidence="10 11">DSM 105464</strain>
    </source>
</reference>
<comment type="caution">
    <text evidence="10">The sequence shown here is derived from an EMBL/GenBank/DDBJ whole genome shotgun (WGS) entry which is preliminary data.</text>
</comment>
<feature type="compositionally biased region" description="Polar residues" evidence="7">
    <location>
        <begin position="1496"/>
        <end position="1509"/>
    </location>
</feature>
<feature type="compositionally biased region" description="Polar residues" evidence="7">
    <location>
        <begin position="1474"/>
        <end position="1488"/>
    </location>
</feature>
<proteinExistence type="inferred from homology"/>
<dbReference type="FunFam" id="3.30.460.10:FF:000006">
    <property type="entry name" value="non-canonical poly(A) RNA polymerase PAPD5"/>
    <property type="match status" value="1"/>
</dbReference>
<evidence type="ECO:0000259" key="9">
    <source>
        <dbReference type="Pfam" id="PF22600"/>
    </source>
</evidence>
<keyword evidence="4" id="KW-0808">Transferase</keyword>
<dbReference type="GO" id="GO:0005730">
    <property type="term" value="C:nucleolus"/>
    <property type="evidence" value="ECO:0007669"/>
    <property type="project" value="TreeGrafter"/>
</dbReference>
<dbReference type="PANTHER" id="PTHR23092">
    <property type="entry name" value="POLY(A) RNA POLYMERASE"/>
    <property type="match status" value="1"/>
</dbReference>
<dbReference type="GO" id="GO:0071035">
    <property type="term" value="P:nuclear polyadenylation-dependent rRNA catabolic process"/>
    <property type="evidence" value="ECO:0007669"/>
    <property type="project" value="UniProtKB-ARBA"/>
</dbReference>